<keyword evidence="7" id="KW-0407">Ion channel</keyword>
<feature type="domain" description="Cyclic nucleotide-binding" evidence="9">
    <location>
        <begin position="459"/>
        <end position="558"/>
    </location>
</feature>
<protein>
    <recommendedName>
        <fullName evidence="9">Cyclic nucleotide-binding domain-containing protein</fullName>
    </recommendedName>
</protein>
<evidence type="ECO:0000256" key="4">
    <source>
        <dbReference type="ARBA" id="ARBA00022989"/>
    </source>
</evidence>
<dbReference type="InterPro" id="IPR018490">
    <property type="entry name" value="cNMP-bd_dom_sf"/>
</dbReference>
<feature type="transmembrane region" description="Helical" evidence="8">
    <location>
        <begin position="353"/>
        <end position="375"/>
    </location>
</feature>
<keyword evidence="3 8" id="KW-0812">Transmembrane</keyword>
<dbReference type="FunFam" id="1.10.287.70:FF:000123">
    <property type="entry name" value="Potassium channel KAT3"/>
    <property type="match status" value="1"/>
</dbReference>
<feature type="transmembrane region" description="Helical" evidence="8">
    <location>
        <begin position="279"/>
        <end position="301"/>
    </location>
</feature>
<evidence type="ECO:0000256" key="5">
    <source>
        <dbReference type="ARBA" id="ARBA00023065"/>
    </source>
</evidence>
<dbReference type="CDD" id="cd00038">
    <property type="entry name" value="CAP_ED"/>
    <property type="match status" value="1"/>
</dbReference>
<keyword evidence="4 8" id="KW-1133">Transmembrane helix</keyword>
<evidence type="ECO:0000256" key="1">
    <source>
        <dbReference type="ARBA" id="ARBA00004141"/>
    </source>
</evidence>
<dbReference type="GO" id="GO:0005249">
    <property type="term" value="F:voltage-gated potassium channel activity"/>
    <property type="evidence" value="ECO:0007669"/>
    <property type="project" value="InterPro"/>
</dbReference>
<dbReference type="SUPFAM" id="SSF51206">
    <property type="entry name" value="cAMP-binding domain-like"/>
    <property type="match status" value="1"/>
</dbReference>
<dbReference type="PANTHER" id="PTHR47823">
    <property type="entry name" value="ION_TRANS DOMAIN-CONTAINING PROTEIN"/>
    <property type="match status" value="1"/>
</dbReference>
<evidence type="ECO:0000256" key="3">
    <source>
        <dbReference type="ARBA" id="ARBA00022692"/>
    </source>
</evidence>
<keyword evidence="5" id="KW-0406">Ion transport</keyword>
<feature type="transmembrane region" description="Helical" evidence="8">
    <location>
        <begin position="160"/>
        <end position="185"/>
    </location>
</feature>
<evidence type="ECO:0000313" key="11">
    <source>
        <dbReference type="Proteomes" id="UP000187209"/>
    </source>
</evidence>
<sequence length="671" mass="78979">MYIAQISQINNSRAEPEKRRTTNKRLSKLKNSPAVLDIFQLAGRKSRIEFRKPLDSKYSEVWKRVRIKIKEKLSRRRFKEIEMYESGMMQDIEGRVRRLSSIMNDFRGTTIEIEGTPFYLIHPKSKFKKTWNVVMVIVLLYTATIMPYRISFIEGTIYDAWWYIENTLNVIFFLDFIFTCFTATYDSRNKLITHIPTIFCTYFKSWMLIDIFGFLPFDMILEGERKSKNYNNLLRLLRLPRLYRLMKISRIIKFFKSKQGGVLNSIFEYINLKESMLKLVGFFLTVAICAHVVTCLFYFAAKYNDFSDQTWVYRFGYMDYSPFDQYIISMYWCYTTLSTVGYGDIYPGTELEIILALLWMIFGICFFSFTIGSLASMLSGVDTKEASLTNKLNVIDEFTKETNVSKELRTKLKAAMRYSTDAEGYSWKNKKDIFNELPIKLRYEVTMVMHKQAAERIHFFEEKDPVFITAIIPLLSPVLVNRHEYLYYTDDIPEEIYFINKGKISLVYDDKKMIFCSYTDGAYFGDIEVLRETKRKYSAMSIFSTNLLVLNYEGISTIKDDFPTVWTSMEKTAKYRELLCEIAVEKAGVVISMKSDDAYADKKHNEIKDIYNNMISEDYEKKCSNKERFKGCSANEIFYSQIQDFQSELRTISERADLINKKLIAVESLMM</sequence>
<dbReference type="Pfam" id="PF00027">
    <property type="entry name" value="cNMP_binding"/>
    <property type="match status" value="1"/>
</dbReference>
<name>A0A1R2D0S5_9CILI</name>
<dbReference type="Gene3D" id="2.60.120.10">
    <property type="entry name" value="Jelly Rolls"/>
    <property type="match status" value="1"/>
</dbReference>
<keyword evidence="6 8" id="KW-0472">Membrane</keyword>
<evidence type="ECO:0000259" key="9">
    <source>
        <dbReference type="PROSITE" id="PS50042"/>
    </source>
</evidence>
<keyword evidence="11" id="KW-1185">Reference proteome</keyword>
<dbReference type="Gene3D" id="1.10.287.70">
    <property type="match status" value="1"/>
</dbReference>
<dbReference type="PROSITE" id="PS50042">
    <property type="entry name" value="CNMP_BINDING_3"/>
    <property type="match status" value="1"/>
</dbReference>
<organism evidence="10 11">
    <name type="scientific">Stentor coeruleus</name>
    <dbReference type="NCBI Taxonomy" id="5963"/>
    <lineage>
        <taxon>Eukaryota</taxon>
        <taxon>Sar</taxon>
        <taxon>Alveolata</taxon>
        <taxon>Ciliophora</taxon>
        <taxon>Postciliodesmatophora</taxon>
        <taxon>Heterotrichea</taxon>
        <taxon>Heterotrichida</taxon>
        <taxon>Stentoridae</taxon>
        <taxon>Stentor</taxon>
    </lineage>
</organism>
<dbReference type="PANTHER" id="PTHR47823:SF9">
    <property type="entry name" value="CHROMOSOME UNDETERMINED SCAFFOLD_10, WHOLE GENOME SHOTGUN SEQUENCE"/>
    <property type="match status" value="1"/>
</dbReference>
<evidence type="ECO:0000256" key="7">
    <source>
        <dbReference type="ARBA" id="ARBA00023303"/>
    </source>
</evidence>
<gene>
    <name evidence="10" type="ORF">SteCoe_1876</name>
</gene>
<proteinExistence type="predicted"/>
<evidence type="ECO:0000313" key="10">
    <source>
        <dbReference type="EMBL" id="OMJ94852.1"/>
    </source>
</evidence>
<reference evidence="10 11" key="1">
    <citation type="submission" date="2016-11" db="EMBL/GenBank/DDBJ databases">
        <title>The macronuclear genome of Stentor coeruleus: a giant cell with tiny introns.</title>
        <authorList>
            <person name="Slabodnick M."/>
            <person name="Ruby J.G."/>
            <person name="Reiff S.B."/>
            <person name="Swart E.C."/>
            <person name="Gosai S."/>
            <person name="Prabakaran S."/>
            <person name="Witkowska E."/>
            <person name="Larue G.E."/>
            <person name="Fisher S."/>
            <person name="Freeman R.M."/>
            <person name="Gunawardena J."/>
            <person name="Chu W."/>
            <person name="Stover N.A."/>
            <person name="Gregory B.D."/>
            <person name="Nowacki M."/>
            <person name="Derisi J."/>
            <person name="Roy S.W."/>
            <person name="Marshall W.F."/>
            <person name="Sood P."/>
        </authorList>
    </citation>
    <scope>NUCLEOTIDE SEQUENCE [LARGE SCALE GENOMIC DNA]</scope>
    <source>
        <strain evidence="10">WM001</strain>
    </source>
</reference>
<dbReference type="PRINTS" id="PR01463">
    <property type="entry name" value="EAGCHANLFMLY"/>
</dbReference>
<dbReference type="InterPro" id="IPR003938">
    <property type="entry name" value="K_chnl_volt-dep_EAG/ELK/ERG"/>
</dbReference>
<dbReference type="InterPro" id="IPR014710">
    <property type="entry name" value="RmlC-like_jellyroll"/>
</dbReference>
<keyword evidence="2" id="KW-0813">Transport</keyword>
<evidence type="ECO:0000256" key="8">
    <source>
        <dbReference type="SAM" id="Phobius"/>
    </source>
</evidence>
<dbReference type="OrthoDB" id="426293at2759"/>
<evidence type="ECO:0000256" key="2">
    <source>
        <dbReference type="ARBA" id="ARBA00022448"/>
    </source>
</evidence>
<dbReference type="SUPFAM" id="SSF81324">
    <property type="entry name" value="Voltage-gated potassium channels"/>
    <property type="match status" value="1"/>
</dbReference>
<dbReference type="Pfam" id="PF00520">
    <property type="entry name" value="Ion_trans"/>
    <property type="match status" value="1"/>
</dbReference>
<dbReference type="AlphaFoldDB" id="A0A1R2D0S5"/>
<dbReference type="GO" id="GO:0016020">
    <property type="term" value="C:membrane"/>
    <property type="evidence" value="ECO:0007669"/>
    <property type="project" value="UniProtKB-SubCell"/>
</dbReference>
<comment type="subcellular location">
    <subcellularLocation>
        <location evidence="1">Membrane</location>
        <topology evidence="1">Multi-pass membrane protein</topology>
    </subcellularLocation>
</comment>
<evidence type="ECO:0000256" key="6">
    <source>
        <dbReference type="ARBA" id="ARBA00023136"/>
    </source>
</evidence>
<dbReference type="Proteomes" id="UP000187209">
    <property type="component" value="Unassembled WGS sequence"/>
</dbReference>
<feature type="transmembrane region" description="Helical" evidence="8">
    <location>
        <begin position="130"/>
        <end position="148"/>
    </location>
</feature>
<dbReference type="EMBL" id="MPUH01000020">
    <property type="protein sequence ID" value="OMJ94852.1"/>
    <property type="molecule type" value="Genomic_DNA"/>
</dbReference>
<dbReference type="InterPro" id="IPR000595">
    <property type="entry name" value="cNMP-bd_dom"/>
</dbReference>
<comment type="caution">
    <text evidence="10">The sequence shown here is derived from an EMBL/GenBank/DDBJ whole genome shotgun (WGS) entry which is preliminary data.</text>
</comment>
<dbReference type="InterPro" id="IPR005821">
    <property type="entry name" value="Ion_trans_dom"/>
</dbReference>
<accession>A0A1R2D0S5</accession>